<keyword evidence="7" id="KW-0460">Magnesium</keyword>
<evidence type="ECO:0000256" key="1">
    <source>
        <dbReference type="ARBA" id="ARBA00001946"/>
    </source>
</evidence>
<reference evidence="11" key="1">
    <citation type="submission" date="2020-06" db="EMBL/GenBank/DDBJ databases">
        <title>Legume-microbial interactions unlock mineral nutrients during tropical forest succession.</title>
        <authorList>
            <person name="Epihov D.Z."/>
        </authorList>
    </citation>
    <scope>NUCLEOTIDE SEQUENCE [LARGE SCALE GENOMIC DNA]</scope>
    <source>
        <strain evidence="11">Pan2503</strain>
    </source>
</reference>
<keyword evidence="4" id="KW-0028">Amino-acid biosynthesis</keyword>
<evidence type="ECO:0000313" key="12">
    <source>
        <dbReference type="Proteomes" id="UP000567293"/>
    </source>
</evidence>
<dbReference type="EMBL" id="JACDQQ010000860">
    <property type="protein sequence ID" value="MBA0085099.1"/>
    <property type="molecule type" value="Genomic_DNA"/>
</dbReference>
<evidence type="ECO:0000256" key="2">
    <source>
        <dbReference type="ARBA" id="ARBA00005135"/>
    </source>
</evidence>
<dbReference type="PANTHER" id="PTHR43344:SF2">
    <property type="entry name" value="PHOSPHOSERINE PHOSPHATASE"/>
    <property type="match status" value="1"/>
</dbReference>
<protein>
    <recommendedName>
        <fullName evidence="3">phosphoserine phosphatase</fullName>
        <ecNumber evidence="3">3.1.3.3</ecNumber>
    </recommendedName>
</protein>
<evidence type="ECO:0000256" key="7">
    <source>
        <dbReference type="ARBA" id="ARBA00022842"/>
    </source>
</evidence>
<evidence type="ECO:0000313" key="11">
    <source>
        <dbReference type="EMBL" id="MBA0085099.1"/>
    </source>
</evidence>
<dbReference type="EC" id="3.1.3.3" evidence="3"/>
<dbReference type="SUPFAM" id="SSF56784">
    <property type="entry name" value="HAD-like"/>
    <property type="match status" value="1"/>
</dbReference>
<dbReference type="InterPro" id="IPR036412">
    <property type="entry name" value="HAD-like_sf"/>
</dbReference>
<dbReference type="Proteomes" id="UP000567293">
    <property type="component" value="Unassembled WGS sequence"/>
</dbReference>
<evidence type="ECO:0000256" key="4">
    <source>
        <dbReference type="ARBA" id="ARBA00022605"/>
    </source>
</evidence>
<comment type="catalytic activity">
    <reaction evidence="9">
        <text>O-phospho-L-serine + H2O = L-serine + phosphate</text>
        <dbReference type="Rhea" id="RHEA:21208"/>
        <dbReference type="ChEBI" id="CHEBI:15377"/>
        <dbReference type="ChEBI" id="CHEBI:33384"/>
        <dbReference type="ChEBI" id="CHEBI:43474"/>
        <dbReference type="ChEBI" id="CHEBI:57524"/>
        <dbReference type="EC" id="3.1.3.3"/>
    </reaction>
</comment>
<dbReference type="InterPro" id="IPR023214">
    <property type="entry name" value="HAD_sf"/>
</dbReference>
<comment type="cofactor">
    <cofactor evidence="1">
        <name>Mg(2+)</name>
        <dbReference type="ChEBI" id="CHEBI:18420"/>
    </cofactor>
</comment>
<dbReference type="GO" id="GO:0036424">
    <property type="term" value="F:L-phosphoserine phosphatase activity"/>
    <property type="evidence" value="ECO:0007669"/>
    <property type="project" value="TreeGrafter"/>
</dbReference>
<dbReference type="GO" id="GO:0005737">
    <property type="term" value="C:cytoplasm"/>
    <property type="evidence" value="ECO:0007669"/>
    <property type="project" value="TreeGrafter"/>
</dbReference>
<sequence>MVKQYLLASDFDQTLSFNDSGVVLSELIGFHGFHDKVKGLAEINLVQQGAELSYLILHDPDFRHVRHEHLIETGKRIRLKHDVALFARALDTLGEGYKFHFSVISAAPQEIVQSALEGIVPPDRIFGTRFRYNEAGEVASIIRASAGWGKITVLEELRSRLGISHDQIIYMGDGSSDLPVMMHVNQYDGLTIAVSEAKFITRVAKRTVLSDNTMSVLVPLMEKVMNWDSAKIRKFFASHGLTLLEWEKVRTDMLTIQESAEPMAATPTS</sequence>
<gene>
    <name evidence="11" type="ORF">HRJ53_08890</name>
</gene>
<evidence type="ECO:0000256" key="5">
    <source>
        <dbReference type="ARBA" id="ARBA00022723"/>
    </source>
</evidence>
<dbReference type="Gene3D" id="3.40.50.1000">
    <property type="entry name" value="HAD superfamily/HAD-like"/>
    <property type="match status" value="1"/>
</dbReference>
<comment type="pathway">
    <text evidence="2">Amino-acid biosynthesis; L-serine biosynthesis; L-serine from 3-phospho-D-glycerate: step 3/3.</text>
</comment>
<name>A0A7V8NPG8_9BACT</name>
<evidence type="ECO:0000256" key="9">
    <source>
        <dbReference type="ARBA" id="ARBA00048138"/>
    </source>
</evidence>
<evidence type="ECO:0000256" key="10">
    <source>
        <dbReference type="ARBA" id="ARBA00048523"/>
    </source>
</evidence>
<proteinExistence type="predicted"/>
<keyword evidence="8" id="KW-0718">Serine biosynthesis</keyword>
<comment type="catalytic activity">
    <reaction evidence="10">
        <text>O-phospho-D-serine + H2O = D-serine + phosphate</text>
        <dbReference type="Rhea" id="RHEA:24873"/>
        <dbReference type="ChEBI" id="CHEBI:15377"/>
        <dbReference type="ChEBI" id="CHEBI:35247"/>
        <dbReference type="ChEBI" id="CHEBI:43474"/>
        <dbReference type="ChEBI" id="CHEBI:58680"/>
        <dbReference type="EC" id="3.1.3.3"/>
    </reaction>
</comment>
<keyword evidence="5" id="KW-0479">Metal-binding</keyword>
<dbReference type="PANTHER" id="PTHR43344">
    <property type="entry name" value="PHOSPHOSERINE PHOSPHATASE"/>
    <property type="match status" value="1"/>
</dbReference>
<dbReference type="GO" id="GO:0000287">
    <property type="term" value="F:magnesium ion binding"/>
    <property type="evidence" value="ECO:0007669"/>
    <property type="project" value="TreeGrafter"/>
</dbReference>
<evidence type="ECO:0000256" key="3">
    <source>
        <dbReference type="ARBA" id="ARBA00012640"/>
    </source>
</evidence>
<keyword evidence="6" id="KW-0378">Hydrolase</keyword>
<accession>A0A7V8NPG8</accession>
<dbReference type="GO" id="GO:0006564">
    <property type="term" value="P:L-serine biosynthetic process"/>
    <property type="evidence" value="ECO:0007669"/>
    <property type="project" value="UniProtKB-KW"/>
</dbReference>
<keyword evidence="12" id="KW-1185">Reference proteome</keyword>
<organism evidence="11 12">
    <name type="scientific">Candidatus Acidiferrum panamense</name>
    <dbReference type="NCBI Taxonomy" id="2741543"/>
    <lineage>
        <taxon>Bacteria</taxon>
        <taxon>Pseudomonadati</taxon>
        <taxon>Acidobacteriota</taxon>
        <taxon>Terriglobia</taxon>
        <taxon>Candidatus Acidiferrales</taxon>
        <taxon>Candidatus Acidiferrum</taxon>
    </lineage>
</organism>
<evidence type="ECO:0000256" key="8">
    <source>
        <dbReference type="ARBA" id="ARBA00023299"/>
    </source>
</evidence>
<dbReference type="Pfam" id="PF12710">
    <property type="entry name" value="HAD"/>
    <property type="match status" value="1"/>
</dbReference>
<dbReference type="AlphaFoldDB" id="A0A7V8NPG8"/>
<comment type="caution">
    <text evidence="11">The sequence shown here is derived from an EMBL/GenBank/DDBJ whole genome shotgun (WGS) entry which is preliminary data.</text>
</comment>
<dbReference type="InterPro" id="IPR050582">
    <property type="entry name" value="HAD-like_SerB"/>
</dbReference>
<evidence type="ECO:0000256" key="6">
    <source>
        <dbReference type="ARBA" id="ARBA00022801"/>
    </source>
</evidence>